<name>A0A0A9AJE6_ARUDO</name>
<organism evidence="1">
    <name type="scientific">Arundo donax</name>
    <name type="common">Giant reed</name>
    <name type="synonym">Donax arundinaceus</name>
    <dbReference type="NCBI Taxonomy" id="35708"/>
    <lineage>
        <taxon>Eukaryota</taxon>
        <taxon>Viridiplantae</taxon>
        <taxon>Streptophyta</taxon>
        <taxon>Embryophyta</taxon>
        <taxon>Tracheophyta</taxon>
        <taxon>Spermatophyta</taxon>
        <taxon>Magnoliopsida</taxon>
        <taxon>Liliopsida</taxon>
        <taxon>Poales</taxon>
        <taxon>Poaceae</taxon>
        <taxon>PACMAD clade</taxon>
        <taxon>Arundinoideae</taxon>
        <taxon>Arundineae</taxon>
        <taxon>Arundo</taxon>
    </lineage>
</organism>
<protein>
    <submittedName>
        <fullName evidence="1">Uncharacterized protein</fullName>
    </submittedName>
</protein>
<dbReference type="EMBL" id="GBRH01247912">
    <property type="protein sequence ID" value="JAD49983.1"/>
    <property type="molecule type" value="Transcribed_RNA"/>
</dbReference>
<accession>A0A0A9AJE6</accession>
<sequence length="61" mass="7137">MCTFKINLLPRVYKVVLNLGNDSLFLRSATFALRCVRGKMILYRRHALTKWTAPYHPVARD</sequence>
<evidence type="ECO:0000313" key="1">
    <source>
        <dbReference type="EMBL" id="JAD49983.1"/>
    </source>
</evidence>
<reference evidence="1" key="2">
    <citation type="journal article" date="2015" name="Data Brief">
        <title>Shoot transcriptome of the giant reed, Arundo donax.</title>
        <authorList>
            <person name="Barrero R.A."/>
            <person name="Guerrero F.D."/>
            <person name="Moolhuijzen P."/>
            <person name="Goolsby J.A."/>
            <person name="Tidwell J."/>
            <person name="Bellgard S.E."/>
            <person name="Bellgard M.I."/>
        </authorList>
    </citation>
    <scope>NUCLEOTIDE SEQUENCE</scope>
    <source>
        <tissue evidence="1">Shoot tissue taken approximately 20 cm above the soil surface</tissue>
    </source>
</reference>
<dbReference type="AlphaFoldDB" id="A0A0A9AJE6"/>
<proteinExistence type="predicted"/>
<reference evidence="1" key="1">
    <citation type="submission" date="2014-09" db="EMBL/GenBank/DDBJ databases">
        <authorList>
            <person name="Magalhaes I.L.F."/>
            <person name="Oliveira U."/>
            <person name="Santos F.R."/>
            <person name="Vidigal T.H.D.A."/>
            <person name="Brescovit A.D."/>
            <person name="Santos A.J."/>
        </authorList>
    </citation>
    <scope>NUCLEOTIDE SEQUENCE</scope>
    <source>
        <tissue evidence="1">Shoot tissue taken approximately 20 cm above the soil surface</tissue>
    </source>
</reference>